<protein>
    <submittedName>
        <fullName evidence="1">Uncharacterized protein</fullName>
    </submittedName>
</protein>
<organism evidence="1 2">
    <name type="scientific">Lysinibacter cavernae</name>
    <dbReference type="NCBI Taxonomy" id="1640652"/>
    <lineage>
        <taxon>Bacteria</taxon>
        <taxon>Bacillati</taxon>
        <taxon>Actinomycetota</taxon>
        <taxon>Actinomycetes</taxon>
        <taxon>Micrococcales</taxon>
        <taxon>Microbacteriaceae</taxon>
        <taxon>Lysinibacter</taxon>
    </lineage>
</organism>
<evidence type="ECO:0000313" key="2">
    <source>
        <dbReference type="Proteomes" id="UP000541033"/>
    </source>
</evidence>
<dbReference type="EMBL" id="JAAMOX010000002">
    <property type="protein sequence ID" value="NIH54680.1"/>
    <property type="molecule type" value="Genomic_DNA"/>
</dbReference>
<dbReference type="Proteomes" id="UP000541033">
    <property type="component" value="Unassembled WGS sequence"/>
</dbReference>
<keyword evidence="2" id="KW-1185">Reference proteome</keyword>
<evidence type="ECO:0000313" key="1">
    <source>
        <dbReference type="EMBL" id="NIH54680.1"/>
    </source>
</evidence>
<name>A0A7X5R3H4_9MICO</name>
<proteinExistence type="predicted"/>
<gene>
    <name evidence="1" type="ORF">FHX76_002576</name>
</gene>
<accession>A0A7X5R3H4</accession>
<reference evidence="1 2" key="1">
    <citation type="submission" date="2020-02" db="EMBL/GenBank/DDBJ databases">
        <title>Sequencing the genomes of 1000 actinobacteria strains.</title>
        <authorList>
            <person name="Klenk H.-P."/>
        </authorList>
    </citation>
    <scope>NUCLEOTIDE SEQUENCE [LARGE SCALE GENOMIC DNA]</scope>
    <source>
        <strain evidence="1 2">DSM 27960</strain>
    </source>
</reference>
<comment type="caution">
    <text evidence="1">The sequence shown here is derived from an EMBL/GenBank/DDBJ whole genome shotgun (WGS) entry which is preliminary data.</text>
</comment>
<sequence>MQREVSAVVSWGAFCLVGCSFSHPTSANAPRERTDALYRASTTCSAALRVLTPSLR</sequence>
<dbReference type="AlphaFoldDB" id="A0A7X5R3H4"/>